<feature type="compositionally biased region" description="Basic and acidic residues" evidence="5">
    <location>
        <begin position="839"/>
        <end position="876"/>
    </location>
</feature>
<protein>
    <submittedName>
        <fullName evidence="7">U4/U6 small nuclear ribonucleoprotein Prp31</fullName>
    </submittedName>
</protein>
<feature type="compositionally biased region" description="Basic and acidic residues" evidence="5">
    <location>
        <begin position="817"/>
        <end position="832"/>
    </location>
</feature>
<feature type="region of interest" description="Disordered" evidence="5">
    <location>
        <begin position="663"/>
        <end position="712"/>
    </location>
</feature>
<dbReference type="InterPro" id="IPR036070">
    <property type="entry name" value="Nop_dom_sf"/>
</dbReference>
<evidence type="ECO:0000256" key="5">
    <source>
        <dbReference type="SAM" id="MobiDB-lite"/>
    </source>
</evidence>
<evidence type="ECO:0000256" key="4">
    <source>
        <dbReference type="SAM" id="Coils"/>
    </source>
</evidence>
<feature type="region of interest" description="Disordered" evidence="5">
    <location>
        <begin position="939"/>
        <end position="1031"/>
    </location>
</feature>
<feature type="compositionally biased region" description="Basic and acidic residues" evidence="5">
    <location>
        <begin position="886"/>
        <end position="909"/>
    </location>
</feature>
<proteinExistence type="predicted"/>
<feature type="compositionally biased region" description="Low complexity" evidence="5">
    <location>
        <begin position="232"/>
        <end position="242"/>
    </location>
</feature>
<feature type="region of interest" description="Disordered" evidence="5">
    <location>
        <begin position="1303"/>
        <end position="1324"/>
    </location>
</feature>
<dbReference type="InterPro" id="IPR002687">
    <property type="entry name" value="Nop_dom"/>
</dbReference>
<keyword evidence="4" id="KW-0175">Coiled coil</keyword>
<feature type="compositionally biased region" description="Acidic residues" evidence="5">
    <location>
        <begin position="910"/>
        <end position="921"/>
    </location>
</feature>
<dbReference type="GO" id="GO:0000244">
    <property type="term" value="P:spliceosomal tri-snRNP complex assembly"/>
    <property type="evidence" value="ECO:0007669"/>
    <property type="project" value="InterPro"/>
</dbReference>
<evidence type="ECO:0000259" key="6">
    <source>
        <dbReference type="PROSITE" id="PS51358"/>
    </source>
</evidence>
<feature type="compositionally biased region" description="Basic and acidic residues" evidence="5">
    <location>
        <begin position="675"/>
        <end position="689"/>
    </location>
</feature>
<feature type="compositionally biased region" description="Basic and acidic residues" evidence="5">
    <location>
        <begin position="1011"/>
        <end position="1022"/>
    </location>
</feature>
<dbReference type="EMBL" id="JABANP010000068">
    <property type="protein sequence ID" value="KAF4691936.1"/>
    <property type="molecule type" value="Genomic_DNA"/>
</dbReference>
<dbReference type="SUPFAM" id="SSF89124">
    <property type="entry name" value="Nop domain"/>
    <property type="match status" value="1"/>
</dbReference>
<dbReference type="InterPro" id="IPR027105">
    <property type="entry name" value="Prp31"/>
</dbReference>
<feature type="domain" description="Nop" evidence="6">
    <location>
        <begin position="4"/>
        <end position="132"/>
    </location>
</feature>
<dbReference type="OrthoDB" id="442077at2759"/>
<sequence>MAKHAPNLNSLLGAPLAARLISSAGGVDKLAIMPSQNIEHVGAQKKQLSGMGASSAVSLKQGLIWQSDIVVMTPPDFKRKAVRLLLGKSAICARVDNSLHINAGSAEESARLGKVGVKLREDLLASLAKAQAPPKAREKKPLPRPDELPGPRRGGKRHRAIKEKYGMSEARKQVNRMKGLGHAIGSSPGELVKASKALAESDSAAKQDKKRRQLMESMLHNQKLSATRRQRLAASSGTSGLSSSLAFTQFEGIELADPKPDGGEPEQASGGYRRRAQRRLRNRAAAAWMVTVVVPLGGGNAQTVASKIPDGVSVSFLEEQVRMFDPEVISALIGSSFIEAIEEEDRDADAIKKHLEEEQAADSHFLKWFDDSHYDEHTQGPLKPYYPEVKIRRAFDRLKEFLDMAGQDIFGNLRQQNAILGEQFASLLERTVGDSMIEDLKALMEVFNAELELLDKTAKNYKTEALAQSDRGQKLKEESAKIVEDVSDKWDKISDATMEGEAREILRENSDRVKTHLTNIKASPLMTGIDVDPNKEFFTKLAGELIGQMRAYVPTSDKLVEDPEHLADIQWSLGTHDFASRANDIHAFMDLLAKLHVLLKETATKIRLETYVGEGIYTMPWAKGKRALLAKFPSVLGTQDQEEYYAAKKEKLKPLQTFPRKYGAQGKVVGGGSSKVDESGNDEGRREQEVGYEDDEGGERGEGEEEEEEEASFIEVKKGLDLEKLAKEVSTEMITSEAAVAEAEAELSNKGGTKISGVEDGHHGAGGHRRRSEHQHSDEERGGDEVDDDHAGDAIGEMNDGHAGGDMHEEHADEEISGEHTDDGSLERHRIGAGDLEQMDYRGHEEGNRSDENDEEDHRSDHRDEGHHQGDQHTEEDHESDQRDEEADRSSGMDDDYRGDETDHSHHSEEQEDGEETEGEEDSGKYEYLDGVKKLFKKEGEGKEADSSSFVHKKMKVHAHTPQTTAAPGSFIQTGPDGEEEEDDDEDQQEERGEDDGDEERENGDEEIEEKEDKDAHKEEPSRGAAETYYDVEGLDQGIGEGNAAEGKKDLSDVRLTIEGSVPMTPDTIKKSNEQPKENLKEQQDVLLVKYQVLVSRIDGAVNALKATGIVKDALLAFADRIEESSSKIMETMWVTNKKEVRKIIGDKEVLKLDQINPSESRKHVANAYDKLKKMYAVIEQARAAWALVGPKYSDWGSEDRGAEESALGQPDAARAVGVPGIADYRTSKPYSSSDSSSKTAGNAWYVMRNRYFGENVCRCLLDAEHDALIHNIRKAMEVSEDMCDPATIWSEGQAIPEIIIDQEDPNDHELQGEVTPEPEETDI</sequence>
<feature type="region of interest" description="Disordered" evidence="5">
    <location>
        <begin position="741"/>
        <end position="927"/>
    </location>
</feature>
<dbReference type="GO" id="GO:0046540">
    <property type="term" value="C:U4/U6 x U5 tri-snRNP complex"/>
    <property type="evidence" value="ECO:0007669"/>
    <property type="project" value="InterPro"/>
</dbReference>
<reference evidence="7 8" key="1">
    <citation type="submission" date="2020-04" db="EMBL/GenBank/DDBJ databases">
        <title>Perkinsus olseni comparative genomics.</title>
        <authorList>
            <person name="Bogema D.R."/>
        </authorList>
    </citation>
    <scope>NUCLEOTIDE SEQUENCE [LARGE SCALE GENOMIC DNA]</scope>
    <source>
        <strain evidence="7">00978-12</strain>
    </source>
</reference>
<dbReference type="PROSITE" id="PS51358">
    <property type="entry name" value="NOP"/>
    <property type="match status" value="1"/>
</dbReference>
<dbReference type="GO" id="GO:0071011">
    <property type="term" value="C:precatalytic spliceosome"/>
    <property type="evidence" value="ECO:0007669"/>
    <property type="project" value="TreeGrafter"/>
</dbReference>
<dbReference type="Pfam" id="PF01798">
    <property type="entry name" value="Nop"/>
    <property type="match status" value="1"/>
</dbReference>
<feature type="compositionally biased region" description="Basic and acidic residues" evidence="5">
    <location>
        <begin position="135"/>
        <end position="150"/>
    </location>
</feature>
<feature type="region of interest" description="Disordered" evidence="5">
    <location>
        <begin position="254"/>
        <end position="276"/>
    </location>
</feature>
<feature type="compositionally biased region" description="Acidic residues" evidence="5">
    <location>
        <begin position="690"/>
        <end position="712"/>
    </location>
</feature>
<accession>A0A7J6P852</accession>
<evidence type="ECO:0000256" key="3">
    <source>
        <dbReference type="ARBA" id="ARBA00023274"/>
    </source>
</evidence>
<feature type="region of interest" description="Disordered" evidence="5">
    <location>
        <begin position="220"/>
        <end position="242"/>
    </location>
</feature>
<dbReference type="InterPro" id="IPR042239">
    <property type="entry name" value="Nop_C"/>
</dbReference>
<dbReference type="PANTHER" id="PTHR13904:SF0">
    <property type="entry name" value="U4_U6 SMALL NUCLEAR RIBONUCLEOPROTEIN PRP31"/>
    <property type="match status" value="1"/>
</dbReference>
<feature type="region of interest" description="Disordered" evidence="5">
    <location>
        <begin position="128"/>
        <end position="170"/>
    </location>
</feature>
<feature type="compositionally biased region" description="Basic and acidic residues" evidence="5">
    <location>
        <begin position="774"/>
        <end position="792"/>
    </location>
</feature>
<name>A0A7J6P852_PEROL</name>
<evidence type="ECO:0000313" key="7">
    <source>
        <dbReference type="EMBL" id="KAF4691936.1"/>
    </source>
</evidence>
<dbReference type="Gene3D" id="1.10.246.90">
    <property type="entry name" value="Nop domain"/>
    <property type="match status" value="1"/>
</dbReference>
<dbReference type="GO" id="GO:0005687">
    <property type="term" value="C:U4 snRNP"/>
    <property type="evidence" value="ECO:0007669"/>
    <property type="project" value="TreeGrafter"/>
</dbReference>
<organism evidence="7 8">
    <name type="scientific">Perkinsus olseni</name>
    <name type="common">Perkinsus atlanticus</name>
    <dbReference type="NCBI Taxonomy" id="32597"/>
    <lineage>
        <taxon>Eukaryota</taxon>
        <taxon>Sar</taxon>
        <taxon>Alveolata</taxon>
        <taxon>Perkinsozoa</taxon>
        <taxon>Perkinsea</taxon>
        <taxon>Perkinsida</taxon>
        <taxon>Perkinsidae</taxon>
        <taxon>Perkinsus</taxon>
    </lineage>
</organism>
<keyword evidence="3 7" id="KW-0687">Ribonucleoprotein</keyword>
<dbReference type="Proteomes" id="UP000541610">
    <property type="component" value="Unassembled WGS sequence"/>
</dbReference>
<evidence type="ECO:0000256" key="1">
    <source>
        <dbReference type="ARBA" id="ARBA00004123"/>
    </source>
</evidence>
<gene>
    <name evidence="7" type="primary">PRPF31_1</name>
    <name evidence="7" type="ORF">FOZ60_014423</name>
</gene>
<comment type="caution">
    <text evidence="7">The sequence shown here is derived from an EMBL/GenBank/DDBJ whole genome shotgun (WGS) entry which is preliminary data.</text>
</comment>
<evidence type="ECO:0000313" key="8">
    <source>
        <dbReference type="Proteomes" id="UP000541610"/>
    </source>
</evidence>
<dbReference type="InterPro" id="IPR019175">
    <property type="entry name" value="Prp31_C"/>
</dbReference>
<evidence type="ECO:0000256" key="2">
    <source>
        <dbReference type="ARBA" id="ARBA00023242"/>
    </source>
</evidence>
<dbReference type="PANTHER" id="PTHR13904">
    <property type="entry name" value="PRE-MRNA SPLICING FACTOR PRP31"/>
    <property type="match status" value="1"/>
</dbReference>
<feature type="coiled-coil region" evidence="4">
    <location>
        <begin position="437"/>
        <end position="464"/>
    </location>
</feature>
<dbReference type="Pfam" id="PF09785">
    <property type="entry name" value="Prp31_C"/>
    <property type="match status" value="1"/>
</dbReference>
<feature type="compositionally biased region" description="Basic and acidic residues" evidence="5">
    <location>
        <begin position="799"/>
        <end position="811"/>
    </location>
</feature>
<feature type="compositionally biased region" description="Polar residues" evidence="5">
    <location>
        <begin position="961"/>
        <end position="973"/>
    </location>
</feature>
<feature type="compositionally biased region" description="Acidic residues" evidence="5">
    <location>
        <begin position="977"/>
        <end position="1010"/>
    </location>
</feature>
<keyword evidence="2" id="KW-0539">Nucleus</keyword>
<comment type="subcellular location">
    <subcellularLocation>
        <location evidence="1">Nucleus</location>
    </subcellularLocation>
</comment>